<dbReference type="SUPFAM" id="SSF52374">
    <property type="entry name" value="Nucleotidylyl transferase"/>
    <property type="match status" value="1"/>
</dbReference>
<dbReference type="PANTHER" id="PTHR21342:SF1">
    <property type="entry name" value="PHOSPHOPANTETHEINE ADENYLYLTRANSFERASE"/>
    <property type="match status" value="1"/>
</dbReference>
<keyword evidence="3" id="KW-0963">Cytoplasm</keyword>
<keyword evidence="4" id="KW-0808">Transferase</keyword>
<dbReference type="NCBIfam" id="TIGR01510">
    <property type="entry name" value="coaD_prev_kdtB"/>
    <property type="match status" value="1"/>
</dbReference>
<dbReference type="Gene3D" id="3.40.50.620">
    <property type="entry name" value="HUPs"/>
    <property type="match status" value="1"/>
</dbReference>
<evidence type="ECO:0000256" key="1">
    <source>
        <dbReference type="ARBA" id="ARBA00012392"/>
    </source>
</evidence>
<keyword evidence="7" id="KW-0067">ATP-binding</keyword>
<evidence type="ECO:0000256" key="4">
    <source>
        <dbReference type="ARBA" id="ARBA00022679"/>
    </source>
</evidence>
<evidence type="ECO:0000256" key="2">
    <source>
        <dbReference type="ARBA" id="ARBA00013868"/>
    </source>
</evidence>
<name>X1M4G7_9ZZZZ</name>
<gene>
    <name evidence="12" type="ORF">S06H3_37786</name>
</gene>
<dbReference type="EC" id="2.7.7.3" evidence="1"/>
<dbReference type="AlphaFoldDB" id="X1M4G7"/>
<evidence type="ECO:0000259" key="11">
    <source>
        <dbReference type="Pfam" id="PF01467"/>
    </source>
</evidence>
<evidence type="ECO:0000256" key="5">
    <source>
        <dbReference type="ARBA" id="ARBA00022695"/>
    </source>
</evidence>
<keyword evidence="9" id="KW-0173">Coenzyme A biosynthesis</keyword>
<dbReference type="PRINTS" id="PR01020">
    <property type="entry name" value="LPSBIOSNTHSS"/>
</dbReference>
<feature type="domain" description="Cytidyltransferase-like" evidence="11">
    <location>
        <begin position="2"/>
        <end position="75"/>
    </location>
</feature>
<organism evidence="12">
    <name type="scientific">marine sediment metagenome</name>
    <dbReference type="NCBI Taxonomy" id="412755"/>
    <lineage>
        <taxon>unclassified sequences</taxon>
        <taxon>metagenomes</taxon>
        <taxon>ecological metagenomes</taxon>
    </lineage>
</organism>
<proteinExistence type="predicted"/>
<comment type="caution">
    <text evidence="12">The sequence shown here is derived from an EMBL/GenBank/DDBJ whole genome shotgun (WGS) entry which is preliminary data.</text>
</comment>
<evidence type="ECO:0000256" key="9">
    <source>
        <dbReference type="ARBA" id="ARBA00022993"/>
    </source>
</evidence>
<keyword evidence="5" id="KW-0548">Nucleotidyltransferase</keyword>
<comment type="catalytic activity">
    <reaction evidence="10">
        <text>(R)-4'-phosphopantetheine + ATP + H(+) = 3'-dephospho-CoA + diphosphate</text>
        <dbReference type="Rhea" id="RHEA:19801"/>
        <dbReference type="ChEBI" id="CHEBI:15378"/>
        <dbReference type="ChEBI" id="CHEBI:30616"/>
        <dbReference type="ChEBI" id="CHEBI:33019"/>
        <dbReference type="ChEBI" id="CHEBI:57328"/>
        <dbReference type="ChEBI" id="CHEBI:61723"/>
        <dbReference type="EC" id="2.7.7.3"/>
    </reaction>
</comment>
<dbReference type="GO" id="GO:0005524">
    <property type="term" value="F:ATP binding"/>
    <property type="evidence" value="ECO:0007669"/>
    <property type="project" value="UniProtKB-KW"/>
</dbReference>
<dbReference type="EMBL" id="BARV01022984">
    <property type="protein sequence ID" value="GAI26243.1"/>
    <property type="molecule type" value="Genomic_DNA"/>
</dbReference>
<reference evidence="12" key="1">
    <citation type="journal article" date="2014" name="Front. Microbiol.">
        <title>High frequency of phylogenetically diverse reductive dehalogenase-homologous genes in deep subseafloor sedimentary metagenomes.</title>
        <authorList>
            <person name="Kawai M."/>
            <person name="Futagami T."/>
            <person name="Toyoda A."/>
            <person name="Takaki Y."/>
            <person name="Nishi S."/>
            <person name="Hori S."/>
            <person name="Arai W."/>
            <person name="Tsubouchi T."/>
            <person name="Morono Y."/>
            <person name="Uchiyama I."/>
            <person name="Ito T."/>
            <person name="Fujiyama A."/>
            <person name="Inagaki F."/>
            <person name="Takami H."/>
        </authorList>
    </citation>
    <scope>NUCLEOTIDE SEQUENCE</scope>
    <source>
        <strain evidence="12">Expedition CK06-06</strain>
    </source>
</reference>
<sequence>KHIQRIEIDSFSGLLVDYAKKTNAIAVIRGLRAVSDFEYEFQMALMNRRLNENIETVFLMPNEKFTYLNSSIVREVVSLGGDISEFVPENVKNELKKK</sequence>
<dbReference type="InterPro" id="IPR004821">
    <property type="entry name" value="Cyt_trans-like"/>
</dbReference>
<dbReference type="GO" id="GO:0015937">
    <property type="term" value="P:coenzyme A biosynthetic process"/>
    <property type="evidence" value="ECO:0007669"/>
    <property type="project" value="UniProtKB-KW"/>
</dbReference>
<dbReference type="GO" id="GO:0004595">
    <property type="term" value="F:pantetheine-phosphate adenylyltransferase activity"/>
    <property type="evidence" value="ECO:0007669"/>
    <property type="project" value="UniProtKB-EC"/>
</dbReference>
<protein>
    <recommendedName>
        <fullName evidence="2">Phosphopantetheine adenylyltransferase</fullName>
        <ecNumber evidence="1">2.7.7.3</ecNumber>
    </recommendedName>
</protein>
<evidence type="ECO:0000256" key="7">
    <source>
        <dbReference type="ARBA" id="ARBA00022840"/>
    </source>
</evidence>
<evidence type="ECO:0000256" key="3">
    <source>
        <dbReference type="ARBA" id="ARBA00022490"/>
    </source>
</evidence>
<evidence type="ECO:0000256" key="6">
    <source>
        <dbReference type="ARBA" id="ARBA00022741"/>
    </source>
</evidence>
<dbReference type="InterPro" id="IPR001980">
    <property type="entry name" value="PPAT"/>
</dbReference>
<evidence type="ECO:0000256" key="8">
    <source>
        <dbReference type="ARBA" id="ARBA00022842"/>
    </source>
</evidence>
<dbReference type="Pfam" id="PF01467">
    <property type="entry name" value="CTP_transf_like"/>
    <property type="match status" value="1"/>
</dbReference>
<feature type="non-terminal residue" evidence="12">
    <location>
        <position position="1"/>
    </location>
</feature>
<keyword evidence="8" id="KW-0460">Magnesium</keyword>
<keyword evidence="6" id="KW-0547">Nucleotide-binding</keyword>
<dbReference type="InterPro" id="IPR014729">
    <property type="entry name" value="Rossmann-like_a/b/a_fold"/>
</dbReference>
<accession>X1M4G7</accession>
<dbReference type="PANTHER" id="PTHR21342">
    <property type="entry name" value="PHOSPHOPANTETHEINE ADENYLYLTRANSFERASE"/>
    <property type="match status" value="1"/>
</dbReference>
<evidence type="ECO:0000313" key="12">
    <source>
        <dbReference type="EMBL" id="GAI26243.1"/>
    </source>
</evidence>
<evidence type="ECO:0000256" key="10">
    <source>
        <dbReference type="ARBA" id="ARBA00029346"/>
    </source>
</evidence>